<name>A0A6V7UKK6_MELEN</name>
<evidence type="ECO:0000256" key="9">
    <source>
        <dbReference type="ARBA" id="ARBA00023098"/>
    </source>
</evidence>
<evidence type="ECO:0000256" key="4">
    <source>
        <dbReference type="ARBA" id="ARBA00013122"/>
    </source>
</evidence>
<evidence type="ECO:0000256" key="13">
    <source>
        <dbReference type="ARBA" id="ARBA00036671"/>
    </source>
</evidence>
<evidence type="ECO:0000256" key="6">
    <source>
        <dbReference type="ARBA" id="ARBA00022692"/>
    </source>
</evidence>
<keyword evidence="9" id="KW-0443">Lipid metabolism</keyword>
<keyword evidence="10 14" id="KW-0472">Membrane</keyword>
<comment type="subcellular location">
    <subcellularLocation>
        <location evidence="1">Membrane</location>
        <topology evidence="1">Multi-pass membrane protein</topology>
    </subcellularLocation>
</comment>
<reference evidence="15 16" key="1">
    <citation type="submission" date="2020-08" db="EMBL/GenBank/DDBJ databases">
        <authorList>
            <person name="Koutsovoulos G."/>
            <person name="Danchin GJ E."/>
        </authorList>
    </citation>
    <scope>NUCLEOTIDE SEQUENCE [LARGE SCALE GENOMIC DNA]</scope>
</reference>
<comment type="caution">
    <text evidence="15">The sequence shown here is derived from an EMBL/GenBank/DDBJ whole genome shotgun (WGS) entry which is preliminary data.</text>
</comment>
<evidence type="ECO:0000256" key="10">
    <source>
        <dbReference type="ARBA" id="ARBA00023136"/>
    </source>
</evidence>
<dbReference type="GO" id="GO:0102158">
    <property type="term" value="F:very-long-chain (3R)-3-hydroxyacyl-CoA dehydratase activity"/>
    <property type="evidence" value="ECO:0007669"/>
    <property type="project" value="UniProtKB-EC"/>
</dbReference>
<dbReference type="PANTHER" id="PTHR11035:SF3">
    <property type="entry name" value="VERY-LONG-CHAIN (3R)-3-HYDROXYACYL-COA DEHYDRATASE"/>
    <property type="match status" value="1"/>
</dbReference>
<dbReference type="GO" id="GO:0030148">
    <property type="term" value="P:sphingolipid biosynthetic process"/>
    <property type="evidence" value="ECO:0007669"/>
    <property type="project" value="TreeGrafter"/>
</dbReference>
<comment type="similarity">
    <text evidence="3">Belongs to the very long-chain fatty acids dehydratase HACD family.</text>
</comment>
<evidence type="ECO:0000256" key="7">
    <source>
        <dbReference type="ARBA" id="ARBA00022832"/>
    </source>
</evidence>
<comment type="pathway">
    <text evidence="2">Lipid metabolism; fatty acid biosynthesis.</text>
</comment>
<evidence type="ECO:0000256" key="5">
    <source>
        <dbReference type="ARBA" id="ARBA00022516"/>
    </source>
</evidence>
<evidence type="ECO:0000313" key="15">
    <source>
        <dbReference type="EMBL" id="CAD2160457.1"/>
    </source>
</evidence>
<dbReference type="GO" id="GO:0042761">
    <property type="term" value="P:very long-chain fatty acid biosynthetic process"/>
    <property type="evidence" value="ECO:0007669"/>
    <property type="project" value="TreeGrafter"/>
</dbReference>
<dbReference type="AlphaFoldDB" id="A0A6V7UKK6"/>
<feature type="transmembrane region" description="Helical" evidence="14">
    <location>
        <begin position="6"/>
        <end position="24"/>
    </location>
</feature>
<keyword evidence="12" id="KW-0456">Lyase</keyword>
<protein>
    <recommendedName>
        <fullName evidence="4">very-long-chain (3R)-3-hydroxyacyl-CoA dehydratase</fullName>
        <ecNumber evidence="4">4.2.1.134</ecNumber>
    </recommendedName>
</protein>
<evidence type="ECO:0000256" key="3">
    <source>
        <dbReference type="ARBA" id="ARBA00007811"/>
    </source>
</evidence>
<dbReference type="Proteomes" id="UP000580250">
    <property type="component" value="Unassembled WGS sequence"/>
</dbReference>
<dbReference type="GO" id="GO:0030497">
    <property type="term" value="P:fatty acid elongation"/>
    <property type="evidence" value="ECO:0007669"/>
    <property type="project" value="TreeGrafter"/>
</dbReference>
<evidence type="ECO:0000256" key="12">
    <source>
        <dbReference type="ARBA" id="ARBA00023239"/>
    </source>
</evidence>
<keyword evidence="8 14" id="KW-1133">Transmembrane helix</keyword>
<dbReference type="InterPro" id="IPR007482">
    <property type="entry name" value="Tyr_Pase-like_PTPLA"/>
</dbReference>
<evidence type="ECO:0000256" key="14">
    <source>
        <dbReference type="SAM" id="Phobius"/>
    </source>
</evidence>
<evidence type="ECO:0000256" key="2">
    <source>
        <dbReference type="ARBA" id="ARBA00005194"/>
    </source>
</evidence>
<evidence type="ECO:0000256" key="11">
    <source>
        <dbReference type="ARBA" id="ARBA00023160"/>
    </source>
</evidence>
<keyword evidence="6 14" id="KW-0812">Transmembrane</keyword>
<sequence length="87" mass="10068">MKPGDLYLLAYNILQFFGWGSILLKTVRGLMSNLTFPELYDSVEMELKIFQTAAILEVLLKIFFKFFGGDIRDSFFRRSILNTPPPI</sequence>
<accession>A0A6V7UKK6</accession>
<keyword evidence="7" id="KW-0276">Fatty acid metabolism</keyword>
<keyword evidence="5" id="KW-0444">Lipid biosynthesis</keyword>
<proteinExistence type="inferred from homology"/>
<dbReference type="GO" id="GO:0005789">
    <property type="term" value="C:endoplasmic reticulum membrane"/>
    <property type="evidence" value="ECO:0007669"/>
    <property type="project" value="TreeGrafter"/>
</dbReference>
<gene>
    <name evidence="15" type="ORF">MENT_LOCUS14269</name>
</gene>
<dbReference type="OrthoDB" id="46988at2759"/>
<evidence type="ECO:0000256" key="1">
    <source>
        <dbReference type="ARBA" id="ARBA00004141"/>
    </source>
</evidence>
<evidence type="ECO:0000256" key="8">
    <source>
        <dbReference type="ARBA" id="ARBA00022989"/>
    </source>
</evidence>
<dbReference type="EC" id="4.2.1.134" evidence="4"/>
<dbReference type="PANTHER" id="PTHR11035">
    <property type="entry name" value="VERY-LONG-CHAIN (3R)-3-HYDROXYACYL-COA DEHYDRATASE"/>
    <property type="match status" value="1"/>
</dbReference>
<dbReference type="EMBL" id="CAJEWN010000080">
    <property type="protein sequence ID" value="CAD2160457.1"/>
    <property type="molecule type" value="Genomic_DNA"/>
</dbReference>
<keyword evidence="11" id="KW-0275">Fatty acid biosynthesis</keyword>
<evidence type="ECO:0000313" key="16">
    <source>
        <dbReference type="Proteomes" id="UP000580250"/>
    </source>
</evidence>
<organism evidence="15 16">
    <name type="scientific">Meloidogyne enterolobii</name>
    <name type="common">Root-knot nematode worm</name>
    <name type="synonym">Meloidogyne mayaguensis</name>
    <dbReference type="NCBI Taxonomy" id="390850"/>
    <lineage>
        <taxon>Eukaryota</taxon>
        <taxon>Metazoa</taxon>
        <taxon>Ecdysozoa</taxon>
        <taxon>Nematoda</taxon>
        <taxon>Chromadorea</taxon>
        <taxon>Rhabditida</taxon>
        <taxon>Tylenchina</taxon>
        <taxon>Tylenchomorpha</taxon>
        <taxon>Tylenchoidea</taxon>
        <taxon>Meloidogynidae</taxon>
        <taxon>Meloidogyninae</taxon>
        <taxon>Meloidogyne</taxon>
    </lineage>
</organism>
<comment type="catalytic activity">
    <reaction evidence="13">
        <text>a very-long-chain (3R)-3-hydroxyacyl-CoA = a very-long-chain (2E)-enoyl-CoA + H2O</text>
        <dbReference type="Rhea" id="RHEA:45812"/>
        <dbReference type="ChEBI" id="CHEBI:15377"/>
        <dbReference type="ChEBI" id="CHEBI:83728"/>
        <dbReference type="ChEBI" id="CHEBI:85440"/>
        <dbReference type="EC" id="4.2.1.134"/>
    </reaction>
</comment>